<dbReference type="Proteomes" id="UP000887566">
    <property type="component" value="Unplaced"/>
</dbReference>
<sequence>MDRYKDDFYRALSKPPQQRNDNDLRIIYYCFRRLDIFANLNDAPLRAICRSARFERHPENSILFRKDQLATCWYILLNGVVFMDQQMHLPIGCVALCERITQQRRALSGGVVATLRRRGFTERHLESAKERKEIPRNSTWCITVLSLSLSLCGGLEERPPVWSAERTNDLETAERAIRRFDVPGRSDLLRTATISISPSERVRRP</sequence>
<reference evidence="2" key="1">
    <citation type="submission" date="2022-11" db="UniProtKB">
        <authorList>
            <consortium name="WormBaseParasite"/>
        </authorList>
    </citation>
    <scope>IDENTIFICATION</scope>
</reference>
<dbReference type="PANTHER" id="PTHR23011:SF28">
    <property type="entry name" value="CYCLIC NUCLEOTIDE-BINDING DOMAIN CONTAINING PROTEIN"/>
    <property type="match status" value="1"/>
</dbReference>
<dbReference type="InterPro" id="IPR018490">
    <property type="entry name" value="cNMP-bd_dom_sf"/>
</dbReference>
<dbReference type="CDD" id="cd00038">
    <property type="entry name" value="CAP_ED"/>
    <property type="match status" value="1"/>
</dbReference>
<dbReference type="PANTHER" id="PTHR23011">
    <property type="entry name" value="CYCLIC NUCLEOTIDE-BINDING DOMAIN CONTAINING PROTEIN"/>
    <property type="match status" value="1"/>
</dbReference>
<organism evidence="1 2">
    <name type="scientific">Plectus sambesii</name>
    <dbReference type="NCBI Taxonomy" id="2011161"/>
    <lineage>
        <taxon>Eukaryota</taxon>
        <taxon>Metazoa</taxon>
        <taxon>Ecdysozoa</taxon>
        <taxon>Nematoda</taxon>
        <taxon>Chromadorea</taxon>
        <taxon>Plectida</taxon>
        <taxon>Plectina</taxon>
        <taxon>Plectoidea</taxon>
        <taxon>Plectidae</taxon>
        <taxon>Plectus</taxon>
    </lineage>
</organism>
<dbReference type="WBParaSite" id="PSAMB.scaffold5271size12136.g26225.t1">
    <property type="protein sequence ID" value="PSAMB.scaffold5271size12136.g26225.t1"/>
    <property type="gene ID" value="PSAMB.scaffold5271size12136.g26225"/>
</dbReference>
<dbReference type="InterPro" id="IPR000595">
    <property type="entry name" value="cNMP-bd_dom"/>
</dbReference>
<accession>A0A914WVD1</accession>
<evidence type="ECO:0000313" key="1">
    <source>
        <dbReference type="Proteomes" id="UP000887566"/>
    </source>
</evidence>
<dbReference type="SUPFAM" id="SSF51206">
    <property type="entry name" value="cAMP-binding domain-like"/>
    <property type="match status" value="1"/>
</dbReference>
<dbReference type="Gene3D" id="2.60.120.10">
    <property type="entry name" value="Jelly Rolls"/>
    <property type="match status" value="1"/>
</dbReference>
<keyword evidence="1" id="KW-1185">Reference proteome</keyword>
<dbReference type="AlphaFoldDB" id="A0A914WVD1"/>
<name>A0A914WVD1_9BILA</name>
<proteinExistence type="predicted"/>
<protein>
    <submittedName>
        <fullName evidence="2">Cyclic nucleotide-binding domain-containing protein</fullName>
    </submittedName>
</protein>
<dbReference type="InterPro" id="IPR014710">
    <property type="entry name" value="RmlC-like_jellyroll"/>
</dbReference>
<evidence type="ECO:0000313" key="2">
    <source>
        <dbReference type="WBParaSite" id="PSAMB.scaffold5271size12136.g26225.t1"/>
    </source>
</evidence>